<dbReference type="PANTHER" id="PTHR43075:SF1">
    <property type="entry name" value="FORMATE LYASE ACTIVATING ENZYME, PUTATIVE (AFU_ORTHOLOGUE AFUA_2G15630)-RELATED"/>
    <property type="match status" value="1"/>
</dbReference>
<keyword evidence="7" id="KW-1185">Reference proteome</keyword>
<protein>
    <submittedName>
        <fullName evidence="6">Pyruvate formate lyase activating enzyme</fullName>
    </submittedName>
</protein>
<feature type="binding site" evidence="5">
    <location>
        <position position="103"/>
    </location>
    <ligand>
        <name>[4Fe-4S] cluster</name>
        <dbReference type="ChEBI" id="CHEBI:49883"/>
        <note>4Fe-4S-S-AdoMet</note>
    </ligand>
</feature>
<dbReference type="InterPro" id="IPR007197">
    <property type="entry name" value="rSAM"/>
</dbReference>
<gene>
    <name evidence="6" type="ordered locus">Amico_0471</name>
</gene>
<dbReference type="HOGENOM" id="CLU_062674_0_1_0"/>
<dbReference type="SFLD" id="SFLDG01099">
    <property type="entry name" value="Uncharacterised_Radical_SAM_Su"/>
    <property type="match status" value="1"/>
</dbReference>
<keyword evidence="3 5" id="KW-0408">Iron</keyword>
<reference evidence="6 7" key="1">
    <citation type="journal article" date="2010" name="Stand. Genomic Sci.">
        <title>Complete genome sequence of Aminobacterium colombiense type strain (ALA-1).</title>
        <authorList>
            <person name="Chertkov O."/>
            <person name="Sikorski J."/>
            <person name="Brambilla E."/>
            <person name="Lapidus A."/>
            <person name="Copeland A."/>
            <person name="Glavina Del Rio T."/>
            <person name="Nolan M."/>
            <person name="Lucas S."/>
            <person name="Tice H."/>
            <person name="Cheng J.F."/>
            <person name="Han C."/>
            <person name="Detter J.C."/>
            <person name="Bruce D."/>
            <person name="Tapia R."/>
            <person name="Goodwin L."/>
            <person name="Pitluck S."/>
            <person name="Liolios K."/>
            <person name="Ivanova N."/>
            <person name="Mavromatis K."/>
            <person name="Ovchinnikova G."/>
            <person name="Pati A."/>
            <person name="Chen A."/>
            <person name="Palaniappan K."/>
            <person name="Land M."/>
            <person name="Hauser L."/>
            <person name="Chang Y.J."/>
            <person name="Jeffries C.D."/>
            <person name="Spring S."/>
            <person name="Rohde M."/>
            <person name="Goker M."/>
            <person name="Bristow J."/>
            <person name="Eisen J.A."/>
            <person name="Markowitz V."/>
            <person name="Hugenholtz P."/>
            <person name="Kyrpides N.C."/>
            <person name="Klenk H.P."/>
        </authorList>
    </citation>
    <scope>NUCLEOTIDE SEQUENCE [LARGE SCALE GENOMIC DNA]</scope>
    <source>
        <strain evidence="7">DSM 12261 / ALA-1</strain>
    </source>
</reference>
<dbReference type="eggNOG" id="COG1313">
    <property type="taxonomic scope" value="Bacteria"/>
</dbReference>
<dbReference type="InterPro" id="IPR040085">
    <property type="entry name" value="MJ0674-like"/>
</dbReference>
<evidence type="ECO:0000256" key="3">
    <source>
        <dbReference type="ARBA" id="ARBA00023004"/>
    </source>
</evidence>
<evidence type="ECO:0000256" key="2">
    <source>
        <dbReference type="ARBA" id="ARBA00022723"/>
    </source>
</evidence>
<organism evidence="6 7">
    <name type="scientific">Aminobacterium colombiense (strain DSM 12261 / ALA-1)</name>
    <dbReference type="NCBI Taxonomy" id="572547"/>
    <lineage>
        <taxon>Bacteria</taxon>
        <taxon>Thermotogati</taxon>
        <taxon>Synergistota</taxon>
        <taxon>Synergistia</taxon>
        <taxon>Synergistales</taxon>
        <taxon>Aminobacteriaceae</taxon>
        <taxon>Aminobacterium</taxon>
    </lineage>
</organism>
<evidence type="ECO:0000256" key="5">
    <source>
        <dbReference type="PIRSR" id="PIRSR004869-50"/>
    </source>
</evidence>
<keyword evidence="1 5" id="KW-0949">S-adenosyl-L-methionine</keyword>
<feature type="binding site" evidence="5">
    <location>
        <position position="100"/>
    </location>
    <ligand>
        <name>[4Fe-4S] cluster</name>
        <dbReference type="ChEBI" id="CHEBI:49883"/>
        <note>4Fe-4S-S-AdoMet</note>
    </ligand>
</feature>
<keyword evidence="2 5" id="KW-0479">Metal-binding</keyword>
<evidence type="ECO:0000313" key="7">
    <source>
        <dbReference type="Proteomes" id="UP000002366"/>
    </source>
</evidence>
<dbReference type="Proteomes" id="UP000002366">
    <property type="component" value="Chromosome"/>
</dbReference>
<dbReference type="SFLD" id="SFLDS00029">
    <property type="entry name" value="Radical_SAM"/>
    <property type="match status" value="1"/>
</dbReference>
<feature type="binding site" evidence="5">
    <location>
        <position position="96"/>
    </location>
    <ligand>
        <name>[4Fe-4S] cluster</name>
        <dbReference type="ChEBI" id="CHEBI:49883"/>
        <note>4Fe-4S-S-AdoMet</note>
    </ligand>
</feature>
<comment type="cofactor">
    <cofactor evidence="5">
        <name>[4Fe-4S] cluster</name>
        <dbReference type="ChEBI" id="CHEBI:49883"/>
    </cofactor>
    <text evidence="5">Binds 1 [4Fe-4S] cluster. The cluster is coordinated with 3 cysteines and an exchangeable S-adenosyl-L-methionine.</text>
</comment>
<dbReference type="GO" id="GO:0016829">
    <property type="term" value="F:lyase activity"/>
    <property type="evidence" value="ECO:0007669"/>
    <property type="project" value="UniProtKB-KW"/>
</dbReference>
<dbReference type="InterPro" id="IPR016431">
    <property type="entry name" value="Pyrv-formate_lyase-activ_prd"/>
</dbReference>
<keyword evidence="4 5" id="KW-0411">Iron-sulfur</keyword>
<name>D5EDH9_AMICL</name>
<dbReference type="RefSeq" id="WP_013047877.1">
    <property type="nucleotide sequence ID" value="NC_014011.1"/>
</dbReference>
<evidence type="ECO:0000256" key="4">
    <source>
        <dbReference type="ARBA" id="ARBA00023014"/>
    </source>
</evidence>
<proteinExistence type="predicted"/>
<dbReference type="AlphaFoldDB" id="D5EDH9"/>
<dbReference type="GO" id="GO:0046872">
    <property type="term" value="F:metal ion binding"/>
    <property type="evidence" value="ECO:0007669"/>
    <property type="project" value="UniProtKB-KW"/>
</dbReference>
<keyword evidence="6" id="KW-0456">Lyase</keyword>
<dbReference type="InterPro" id="IPR013785">
    <property type="entry name" value="Aldolase_TIM"/>
</dbReference>
<sequence>MREGVNRFTLLSKDFEPAYVSLLHSGELKRRAEQALAGLESCTFCPRCCGVNRMAGETGVCKTGLLPRVSNHFAHLGEENCLRGRRGSGAIFFAFCNLGCIFCQNYEISHLGEGVEVTPEQLALFMLELQLSGCHNINVVTPSHVVPQIIAAVSIAAENGLHLPIVYNTSAYDSMCSLQLLDGIIDIYMPDFKMWNPDQALRYLTASDYPEVACQAIIEMHRQVGDLKLDEHGLAKRGLLVRHLVMPGGVAGSEAILHFLAEKVSPHTYVNVMFQYHPAGEVSCENFPEINCRPSRAEYLKIVQIACNLGLRLDACR</sequence>
<dbReference type="PANTHER" id="PTHR43075">
    <property type="entry name" value="FORMATE LYASE ACTIVATING ENZYME, PUTATIVE (AFU_ORTHOLOGUE AFUA_2G15630)-RELATED"/>
    <property type="match status" value="1"/>
</dbReference>
<dbReference type="PIRSF" id="PIRSF004869">
    <property type="entry name" value="PflX_prd"/>
    <property type="match status" value="1"/>
</dbReference>
<dbReference type="EMBL" id="CP001997">
    <property type="protein sequence ID" value="ADE56611.1"/>
    <property type="molecule type" value="Genomic_DNA"/>
</dbReference>
<accession>D5EDH9</accession>
<dbReference type="Gene3D" id="3.20.20.70">
    <property type="entry name" value="Aldolase class I"/>
    <property type="match status" value="1"/>
</dbReference>
<dbReference type="GO" id="GO:0051536">
    <property type="term" value="F:iron-sulfur cluster binding"/>
    <property type="evidence" value="ECO:0007669"/>
    <property type="project" value="UniProtKB-KW"/>
</dbReference>
<keyword evidence="6" id="KW-0670">Pyruvate</keyword>
<evidence type="ECO:0000313" key="6">
    <source>
        <dbReference type="EMBL" id="ADE56611.1"/>
    </source>
</evidence>
<dbReference type="KEGG" id="aco:Amico_0471"/>
<evidence type="ECO:0000256" key="1">
    <source>
        <dbReference type="ARBA" id="ARBA00022691"/>
    </source>
</evidence>